<keyword evidence="3" id="KW-0560">Oxidoreductase</keyword>
<dbReference type="RefSeq" id="WP_093356075.1">
    <property type="nucleotide sequence ID" value="NZ_FOUY01000069.1"/>
</dbReference>
<dbReference type="Proteomes" id="UP000199614">
    <property type="component" value="Unassembled WGS sequence"/>
</dbReference>
<dbReference type="InterPro" id="IPR036661">
    <property type="entry name" value="Luciferase-like_sf"/>
</dbReference>
<keyword evidence="1" id="KW-0285">Flavoprotein</keyword>
<feature type="domain" description="Luciferase-like" evidence="5">
    <location>
        <begin position="1"/>
        <end position="318"/>
    </location>
</feature>
<reference evidence="6 7" key="1">
    <citation type="submission" date="2016-10" db="EMBL/GenBank/DDBJ databases">
        <authorList>
            <person name="de Groot N.N."/>
        </authorList>
    </citation>
    <scope>NUCLEOTIDE SEQUENCE [LARGE SCALE GENOMIC DNA]</scope>
    <source>
        <strain evidence="6 7">CGMCC 4.1877</strain>
    </source>
</reference>
<accession>A0A1I5HMM9</accession>
<evidence type="ECO:0000313" key="7">
    <source>
        <dbReference type="Proteomes" id="UP000199614"/>
    </source>
</evidence>
<dbReference type="EMBL" id="FOUY01000069">
    <property type="protein sequence ID" value="SFO49270.1"/>
    <property type="molecule type" value="Genomic_DNA"/>
</dbReference>
<dbReference type="Pfam" id="PF00296">
    <property type="entry name" value="Bac_luciferase"/>
    <property type="match status" value="1"/>
</dbReference>
<proteinExistence type="predicted"/>
<evidence type="ECO:0000259" key="5">
    <source>
        <dbReference type="Pfam" id="PF00296"/>
    </source>
</evidence>
<dbReference type="PANTHER" id="PTHR42847">
    <property type="entry name" value="ALKANESULFONATE MONOOXYGENASE"/>
    <property type="match status" value="1"/>
</dbReference>
<evidence type="ECO:0000256" key="3">
    <source>
        <dbReference type="ARBA" id="ARBA00023002"/>
    </source>
</evidence>
<evidence type="ECO:0000313" key="6">
    <source>
        <dbReference type="EMBL" id="SFO49270.1"/>
    </source>
</evidence>
<evidence type="ECO:0000256" key="1">
    <source>
        <dbReference type="ARBA" id="ARBA00022630"/>
    </source>
</evidence>
<dbReference type="SUPFAM" id="SSF51679">
    <property type="entry name" value="Bacterial luciferase-like"/>
    <property type="match status" value="1"/>
</dbReference>
<dbReference type="Gene3D" id="3.20.20.30">
    <property type="entry name" value="Luciferase-like domain"/>
    <property type="match status" value="1"/>
</dbReference>
<dbReference type="AlphaFoldDB" id="A0A1I5HMM9"/>
<evidence type="ECO:0000256" key="4">
    <source>
        <dbReference type="ARBA" id="ARBA00023033"/>
    </source>
</evidence>
<dbReference type="GO" id="GO:0046306">
    <property type="term" value="P:alkanesulfonate catabolic process"/>
    <property type="evidence" value="ECO:0007669"/>
    <property type="project" value="TreeGrafter"/>
</dbReference>
<dbReference type="InterPro" id="IPR011251">
    <property type="entry name" value="Luciferase-like_dom"/>
</dbReference>
<dbReference type="GO" id="GO:0008726">
    <property type="term" value="F:alkanesulfonate monooxygenase activity"/>
    <property type="evidence" value="ECO:0007669"/>
    <property type="project" value="TreeGrafter"/>
</dbReference>
<protein>
    <submittedName>
        <fullName evidence="6">Pyrimidine oxygenase</fullName>
    </submittedName>
</protein>
<keyword evidence="2" id="KW-0288">FMN</keyword>
<organism evidence="6 7">
    <name type="scientific">Pseudonocardia ammonioxydans</name>
    <dbReference type="NCBI Taxonomy" id="260086"/>
    <lineage>
        <taxon>Bacteria</taxon>
        <taxon>Bacillati</taxon>
        <taxon>Actinomycetota</taxon>
        <taxon>Actinomycetes</taxon>
        <taxon>Pseudonocardiales</taxon>
        <taxon>Pseudonocardiaceae</taxon>
        <taxon>Pseudonocardia</taxon>
    </lineage>
</organism>
<dbReference type="InterPro" id="IPR050172">
    <property type="entry name" value="SsuD_RutA_monooxygenase"/>
</dbReference>
<evidence type="ECO:0000256" key="2">
    <source>
        <dbReference type="ARBA" id="ARBA00022643"/>
    </source>
</evidence>
<keyword evidence="7" id="KW-1185">Reference proteome</keyword>
<dbReference type="OrthoDB" id="9814695at2"/>
<dbReference type="STRING" id="260086.SAMN05216207_10696"/>
<name>A0A1I5HMM9_PSUAM</name>
<dbReference type="PANTHER" id="PTHR42847:SF4">
    <property type="entry name" value="ALKANESULFONATE MONOOXYGENASE-RELATED"/>
    <property type="match status" value="1"/>
</dbReference>
<keyword evidence="4" id="KW-0503">Monooxygenase</keyword>
<gene>
    <name evidence="6" type="ORF">SAMN05216207_10696</name>
</gene>
<sequence>MKFGIFLPNGSNGYLLSTAAPQYSPTFAHNLAITRAAEDAGMDFVLSMMKFRGFGGDTGYWDSCLDSFSLMAGLAAATSKIELYPSITVLSTHPALAARMVATIDDISGGRCGLNIVTGWNKPEYTQMGLWPGDEYYEQRYEFAAEYLQILKKAWADGSVTHHGQFFELEDCSVLPRPSRDVPIVCAGQSQKGLSFTAECGDHNFVMATPHRLREIAANLEQRAGAFGRHAGTFALFTVIAEDTDEEAIDIATDLVASADEAAIANVITSASLDVNPAGTSEALRTGLAKPLQEGNSAFMGFPVIAGSYKTVAQQIGEIGAIPGVDGVMLNFRNFVPDIRAFGEKVMPVVQRATVSA</sequence>